<evidence type="ECO:0000313" key="1">
    <source>
        <dbReference type="EMBL" id="CAI9287503.1"/>
    </source>
</evidence>
<organism evidence="1 2">
    <name type="scientific">Lactuca saligna</name>
    <name type="common">Willowleaf lettuce</name>
    <dbReference type="NCBI Taxonomy" id="75948"/>
    <lineage>
        <taxon>Eukaryota</taxon>
        <taxon>Viridiplantae</taxon>
        <taxon>Streptophyta</taxon>
        <taxon>Embryophyta</taxon>
        <taxon>Tracheophyta</taxon>
        <taxon>Spermatophyta</taxon>
        <taxon>Magnoliopsida</taxon>
        <taxon>eudicotyledons</taxon>
        <taxon>Gunneridae</taxon>
        <taxon>Pentapetalae</taxon>
        <taxon>asterids</taxon>
        <taxon>campanulids</taxon>
        <taxon>Asterales</taxon>
        <taxon>Asteraceae</taxon>
        <taxon>Cichorioideae</taxon>
        <taxon>Cichorieae</taxon>
        <taxon>Lactucinae</taxon>
        <taxon>Lactuca</taxon>
    </lineage>
</organism>
<gene>
    <name evidence="1" type="ORF">LSALG_LOCUS26862</name>
</gene>
<proteinExistence type="predicted"/>
<protein>
    <submittedName>
        <fullName evidence="1">Uncharacterized protein</fullName>
    </submittedName>
</protein>
<keyword evidence="2" id="KW-1185">Reference proteome</keyword>
<reference evidence="1" key="1">
    <citation type="submission" date="2023-04" db="EMBL/GenBank/DDBJ databases">
        <authorList>
            <person name="Vijverberg K."/>
            <person name="Xiong W."/>
            <person name="Schranz E."/>
        </authorList>
    </citation>
    <scope>NUCLEOTIDE SEQUENCE</scope>
</reference>
<name>A0AA36E9E7_LACSI</name>
<evidence type="ECO:0000313" key="2">
    <source>
        <dbReference type="Proteomes" id="UP001177003"/>
    </source>
</evidence>
<accession>A0AA36E9E7</accession>
<dbReference type="AlphaFoldDB" id="A0AA36E9E7"/>
<dbReference type="EMBL" id="OX465081">
    <property type="protein sequence ID" value="CAI9287503.1"/>
    <property type="molecule type" value="Genomic_DNA"/>
</dbReference>
<dbReference type="Proteomes" id="UP001177003">
    <property type="component" value="Chromosome 5"/>
</dbReference>
<sequence length="141" mass="15852">MERRFSLTTNHTPYKRGFDGSISLTANTIFKASKQKPLKALYCSSSSSNTSMEGSSEHISFADQSASIIMLAVKHGQNMILDLDPLRYNEFLRPIIEYLKFSPLSQALTMVESVHLSKTYLSAIYNKADDIIHFEVASHKT</sequence>